<feature type="transmembrane region" description="Helical" evidence="1">
    <location>
        <begin position="195"/>
        <end position="217"/>
    </location>
</feature>
<feature type="transmembrane region" description="Helical" evidence="1">
    <location>
        <begin position="353"/>
        <end position="373"/>
    </location>
</feature>
<dbReference type="AlphaFoldDB" id="A0A942TCR3"/>
<feature type="transmembrane region" description="Helical" evidence="1">
    <location>
        <begin position="50"/>
        <end position="72"/>
    </location>
</feature>
<dbReference type="Proteomes" id="UP000681414">
    <property type="component" value="Unassembled WGS sequence"/>
</dbReference>
<feature type="transmembrane region" description="Helical" evidence="1">
    <location>
        <begin position="238"/>
        <end position="256"/>
    </location>
</feature>
<feature type="transmembrane region" description="Helical" evidence="1">
    <location>
        <begin position="310"/>
        <end position="333"/>
    </location>
</feature>
<comment type="caution">
    <text evidence="2">The sequence shown here is derived from an EMBL/GenBank/DDBJ whole genome shotgun (WGS) entry which is preliminary data.</text>
</comment>
<gene>
    <name evidence="2" type="ORF">KHA97_09445</name>
</gene>
<feature type="transmembrane region" description="Helical" evidence="1">
    <location>
        <begin position="408"/>
        <end position="428"/>
    </location>
</feature>
<dbReference type="RefSeq" id="WP_213124509.1">
    <property type="nucleotide sequence ID" value="NZ_JAGYPG010000002.1"/>
</dbReference>
<feature type="transmembrane region" description="Helical" evidence="1">
    <location>
        <begin position="12"/>
        <end position="38"/>
    </location>
</feature>
<feature type="transmembrane region" description="Helical" evidence="1">
    <location>
        <begin position="268"/>
        <end position="290"/>
    </location>
</feature>
<accession>A0A942TCR3</accession>
<feature type="transmembrane region" description="Helical" evidence="1">
    <location>
        <begin position="132"/>
        <end position="151"/>
    </location>
</feature>
<dbReference type="EMBL" id="JAGYPG010000002">
    <property type="protein sequence ID" value="MBS4195280.1"/>
    <property type="molecule type" value="Genomic_DNA"/>
</dbReference>
<evidence type="ECO:0000256" key="1">
    <source>
        <dbReference type="SAM" id="Phobius"/>
    </source>
</evidence>
<feature type="transmembrane region" description="Helical" evidence="1">
    <location>
        <begin position="163"/>
        <end position="183"/>
    </location>
</feature>
<feature type="transmembrane region" description="Helical" evidence="1">
    <location>
        <begin position="385"/>
        <end position="402"/>
    </location>
</feature>
<feature type="transmembrane region" description="Helical" evidence="1">
    <location>
        <begin position="92"/>
        <end position="112"/>
    </location>
</feature>
<keyword evidence="1" id="KW-0472">Membrane</keyword>
<keyword evidence="1" id="KW-1133">Transmembrane helix</keyword>
<reference evidence="2 3" key="1">
    <citation type="submission" date="2021-05" db="EMBL/GenBank/DDBJ databases">
        <title>Novel Bacillus species.</title>
        <authorList>
            <person name="Liu G."/>
        </authorList>
    </citation>
    <scope>NUCLEOTIDE SEQUENCE [LARGE SCALE GENOMIC DNA]</scope>
    <source>
        <strain evidence="3">FJAT-49780</strain>
    </source>
</reference>
<proteinExistence type="predicted"/>
<organism evidence="2 3">
    <name type="scientific">Lederbergia citri</name>
    <dbReference type="NCBI Taxonomy" id="2833580"/>
    <lineage>
        <taxon>Bacteria</taxon>
        <taxon>Bacillati</taxon>
        <taxon>Bacillota</taxon>
        <taxon>Bacilli</taxon>
        <taxon>Bacillales</taxon>
        <taxon>Bacillaceae</taxon>
        <taxon>Lederbergia</taxon>
    </lineage>
</organism>
<keyword evidence="1" id="KW-0812">Transmembrane</keyword>
<keyword evidence="3" id="KW-1185">Reference proteome</keyword>
<name>A0A942TCR3_9BACI</name>
<sequence length="448" mass="49626">MDTQQSTKRKKVSFWTLFNFFIPLGISASLVTISHVIINSTLARAADPAVVIASYSVAMSLFAVFERCAVILRQTCATLVRDRHSFKLVSQLTIFILSAILILSFIIAYSPIGELFFSRVMGVKDHMLAPTLSVYKVLMFVTIFSGIRCLFQGVIISNLRTKWLTIGMVIRLVVMAGLSWVIIQNNWVNHGYIGAYIFLAGMVIEALVSFIEGRQLVKKMPAKKEDHHIVNHIQVRKFYSPLLMASLIAVIIAPATNAVLGASGKAEIAVASYAVAASVLNLLLSFSTYFHQIVINFYDQDTKMVIRFSFIFSFVPSLLLIAIAFSPVGVWGLQHIMGVSGELLDQSLIALKFFIIFALCFPWLDFVNGVLMLKGQTKVLQFSQAGNVFVTIVVLLSLLFIMPNGGGVIGALAQSIGVMTEVIIAYIFMRKFLHQPIIGIRMKKRSHG</sequence>
<protein>
    <submittedName>
        <fullName evidence="2">Multi antimicrobial extrusion protein MatE</fullName>
    </submittedName>
</protein>
<evidence type="ECO:0000313" key="2">
    <source>
        <dbReference type="EMBL" id="MBS4195280.1"/>
    </source>
</evidence>
<evidence type="ECO:0000313" key="3">
    <source>
        <dbReference type="Proteomes" id="UP000681414"/>
    </source>
</evidence>